<dbReference type="EMBL" id="CAQM01000353">
    <property type="protein sequence ID" value="CCQ61617.1"/>
    <property type="molecule type" value="Genomic_DNA"/>
</dbReference>
<dbReference type="AlphaFoldDB" id="T2JAU5"/>
<proteinExistence type="predicted"/>
<comment type="caution">
    <text evidence="1">The sequence shown here is derived from an EMBL/GenBank/DDBJ whole genome shotgun (WGS) entry which is preliminary data.</text>
</comment>
<gene>
    <name evidence="1" type="ORF">CWATWH0401_4438</name>
</gene>
<dbReference type="Proteomes" id="UP000018198">
    <property type="component" value="Unassembled WGS sequence"/>
</dbReference>
<name>T2JAU5_CROWT</name>
<sequence>MVLYYHAETEIKDINWLGPKSHHMTETGHTGAKDGEYTLEHQ</sequence>
<organism evidence="1 2">
    <name type="scientific">Crocosphaera watsonii WH 0401</name>
    <dbReference type="NCBI Taxonomy" id="555881"/>
    <lineage>
        <taxon>Bacteria</taxon>
        <taxon>Bacillati</taxon>
        <taxon>Cyanobacteriota</taxon>
        <taxon>Cyanophyceae</taxon>
        <taxon>Oscillatoriophycideae</taxon>
        <taxon>Chroococcales</taxon>
        <taxon>Aphanothecaceae</taxon>
        <taxon>Crocosphaera</taxon>
    </lineage>
</organism>
<evidence type="ECO:0000313" key="2">
    <source>
        <dbReference type="Proteomes" id="UP000018198"/>
    </source>
</evidence>
<evidence type="ECO:0000313" key="1">
    <source>
        <dbReference type="EMBL" id="CCQ61617.1"/>
    </source>
</evidence>
<protein>
    <submittedName>
        <fullName evidence="1">Uncharacterized protein</fullName>
    </submittedName>
</protein>
<reference evidence="1 2" key="2">
    <citation type="submission" date="2013-09" db="EMBL/GenBank/DDBJ databases">
        <title>Whole genome comparison of six Crocosphaera watsonii strains with differing phenotypes.</title>
        <authorList>
            <person name="Bench S.R."/>
            <person name="Heller P."/>
            <person name="Frank I."/>
            <person name="Arciniega M."/>
            <person name="Shilova I.N."/>
            <person name="Zehr J.P."/>
        </authorList>
    </citation>
    <scope>NUCLEOTIDE SEQUENCE [LARGE SCALE GENOMIC DNA]</scope>
    <source>
        <strain evidence="1 2">WH 0401</strain>
    </source>
</reference>
<reference evidence="1 2" key="1">
    <citation type="submission" date="2013-01" db="EMBL/GenBank/DDBJ databases">
        <authorList>
            <person name="Bench S."/>
        </authorList>
    </citation>
    <scope>NUCLEOTIDE SEQUENCE [LARGE SCALE GENOMIC DNA]</scope>
    <source>
        <strain evidence="1 2">WH 0401</strain>
    </source>
</reference>
<accession>T2JAU5</accession>